<dbReference type="AlphaFoldDB" id="A0A1Y2LEY2"/>
<evidence type="ECO:0000313" key="1">
    <source>
        <dbReference type="EMBL" id="OSQ49639.1"/>
    </source>
</evidence>
<keyword evidence="2" id="KW-1185">Reference proteome</keyword>
<sequence length="128" mass="14445">MTFQFPRIALSIRQPWPHHILFDGKPVENRSWLTRFRGSFLIHASATFDGKAAERREFTAEHPDSPLGGIVGMATITDCVTSMHSEWFFGPYGFVLVNPTPLEFVPCKGKLGFFTPDIDFSLLKVRAS</sequence>
<evidence type="ECO:0008006" key="3">
    <source>
        <dbReference type="Google" id="ProtNLM"/>
    </source>
</evidence>
<organism evidence="1 2">
    <name type="scientific">Thalassospira alkalitolerans</name>
    <dbReference type="NCBI Taxonomy" id="1293890"/>
    <lineage>
        <taxon>Bacteria</taxon>
        <taxon>Pseudomonadati</taxon>
        <taxon>Pseudomonadota</taxon>
        <taxon>Alphaproteobacteria</taxon>
        <taxon>Rhodospirillales</taxon>
        <taxon>Thalassospiraceae</taxon>
        <taxon>Thalassospira</taxon>
    </lineage>
</organism>
<dbReference type="STRING" id="1293890.TALK_04785"/>
<dbReference type="Gene3D" id="2.30.130.30">
    <property type="entry name" value="Hypothetical protein"/>
    <property type="match status" value="1"/>
</dbReference>
<name>A0A1Y2LEY2_9PROT</name>
<evidence type="ECO:0000313" key="2">
    <source>
        <dbReference type="Proteomes" id="UP000193396"/>
    </source>
</evidence>
<dbReference type="OrthoDB" id="359066at2"/>
<accession>A0A1Y2LEY2</accession>
<comment type="caution">
    <text evidence="1">The sequence shown here is derived from an EMBL/GenBank/DDBJ whole genome shotgun (WGS) entry which is preliminary data.</text>
</comment>
<protein>
    <recommendedName>
        <fullName evidence="3">ASCH domain-containing protein</fullName>
    </recommendedName>
</protein>
<reference evidence="1 2" key="1">
    <citation type="submission" date="2014-03" db="EMBL/GenBank/DDBJ databases">
        <title>The draft genome sequence of Thalassospira alkalitolerans JCM 18968.</title>
        <authorList>
            <person name="Lai Q."/>
            <person name="Shao Z."/>
        </authorList>
    </citation>
    <scope>NUCLEOTIDE SEQUENCE [LARGE SCALE GENOMIC DNA]</scope>
    <source>
        <strain evidence="1 2">JCM 18968</strain>
    </source>
</reference>
<proteinExistence type="predicted"/>
<dbReference type="InterPro" id="IPR015947">
    <property type="entry name" value="PUA-like_sf"/>
</dbReference>
<dbReference type="Proteomes" id="UP000193396">
    <property type="component" value="Unassembled WGS sequence"/>
</dbReference>
<dbReference type="SUPFAM" id="SSF88697">
    <property type="entry name" value="PUA domain-like"/>
    <property type="match status" value="1"/>
</dbReference>
<dbReference type="RefSeq" id="WP_085616384.1">
    <property type="nucleotide sequence ID" value="NZ_JFKB01000002.1"/>
</dbReference>
<gene>
    <name evidence="1" type="ORF">TALK_04785</name>
</gene>
<dbReference type="EMBL" id="JFKB01000002">
    <property type="protein sequence ID" value="OSQ49639.1"/>
    <property type="molecule type" value="Genomic_DNA"/>
</dbReference>